<evidence type="ECO:0000256" key="1">
    <source>
        <dbReference type="SAM" id="MobiDB-lite"/>
    </source>
</evidence>
<evidence type="ECO:0000256" key="2">
    <source>
        <dbReference type="SAM" id="SignalP"/>
    </source>
</evidence>
<proteinExistence type="predicted"/>
<dbReference type="EMBL" id="CANHGI010000002">
    <property type="protein sequence ID" value="CAI5441185.1"/>
    <property type="molecule type" value="Genomic_DNA"/>
</dbReference>
<organism evidence="3 4">
    <name type="scientific">Caenorhabditis angaria</name>
    <dbReference type="NCBI Taxonomy" id="860376"/>
    <lineage>
        <taxon>Eukaryota</taxon>
        <taxon>Metazoa</taxon>
        <taxon>Ecdysozoa</taxon>
        <taxon>Nematoda</taxon>
        <taxon>Chromadorea</taxon>
        <taxon>Rhabditida</taxon>
        <taxon>Rhabditina</taxon>
        <taxon>Rhabditomorpha</taxon>
        <taxon>Rhabditoidea</taxon>
        <taxon>Rhabditidae</taxon>
        <taxon>Peloderinae</taxon>
        <taxon>Caenorhabditis</taxon>
    </lineage>
</organism>
<evidence type="ECO:0008006" key="5">
    <source>
        <dbReference type="Google" id="ProtNLM"/>
    </source>
</evidence>
<keyword evidence="4" id="KW-1185">Reference proteome</keyword>
<dbReference type="InterPro" id="IPR016187">
    <property type="entry name" value="CTDL_fold"/>
</dbReference>
<dbReference type="AlphaFoldDB" id="A0A9P1I9W5"/>
<dbReference type="Proteomes" id="UP001152747">
    <property type="component" value="Unassembled WGS sequence"/>
</dbReference>
<evidence type="ECO:0000313" key="3">
    <source>
        <dbReference type="EMBL" id="CAI5441185.1"/>
    </source>
</evidence>
<dbReference type="OrthoDB" id="5870120at2759"/>
<dbReference type="PANTHER" id="PTHR23124">
    <property type="entry name" value="C-TYPE LECTIN DOMAIN-CONTAINING PROTEIN-RELATED-RELATED"/>
    <property type="match status" value="1"/>
</dbReference>
<comment type="caution">
    <text evidence="3">The sequence shown here is derived from an EMBL/GenBank/DDBJ whole genome shotgun (WGS) entry which is preliminary data.</text>
</comment>
<feature type="chain" id="PRO_5040282187" description="C-type lectin domain-containing protein" evidence="2">
    <location>
        <begin position="20"/>
        <end position="267"/>
    </location>
</feature>
<dbReference type="SUPFAM" id="SSF56436">
    <property type="entry name" value="C-type lectin-like"/>
    <property type="match status" value="1"/>
</dbReference>
<keyword evidence="2" id="KW-0732">Signal</keyword>
<sequence>MNRVILLLFAFCVTVSCLALNNNKKKDHIDIDINIDVEGGKKHQGGHGSHNDEQCKEHTKKPTPKATKKPTTAKPKTTKKLLPVYVCPKGFTKFNRATPWCLRTVTSKTSIASKDAQKLCASVKSSLSNFENQHETDTILAPLYKLKSNFSLTVDGRRVKQCMKIKTNDHKSPCTREKTFSFPNAKKHTNTAFTIKNLNSGQPDSQQRTIKGKFYIEDCLSIYIAKGTSMDKKYNDIFCDFAVSPVSNLPIYQSRGALCGVAATRKR</sequence>
<name>A0A9P1I9W5_9PELO</name>
<feature type="compositionally biased region" description="Basic residues" evidence="1">
    <location>
        <begin position="58"/>
        <end position="68"/>
    </location>
</feature>
<gene>
    <name evidence="3" type="ORF">CAMP_LOCUS3822</name>
</gene>
<evidence type="ECO:0000313" key="4">
    <source>
        <dbReference type="Proteomes" id="UP001152747"/>
    </source>
</evidence>
<dbReference type="Gene3D" id="3.10.100.10">
    <property type="entry name" value="Mannose-Binding Protein A, subunit A"/>
    <property type="match status" value="1"/>
</dbReference>
<dbReference type="InterPro" id="IPR016186">
    <property type="entry name" value="C-type_lectin-like/link_sf"/>
</dbReference>
<protein>
    <recommendedName>
        <fullName evidence="5">C-type lectin domain-containing protein</fullName>
    </recommendedName>
</protein>
<dbReference type="PROSITE" id="PS51257">
    <property type="entry name" value="PROKAR_LIPOPROTEIN"/>
    <property type="match status" value="1"/>
</dbReference>
<reference evidence="3" key="1">
    <citation type="submission" date="2022-11" db="EMBL/GenBank/DDBJ databases">
        <authorList>
            <person name="Kikuchi T."/>
        </authorList>
    </citation>
    <scope>NUCLEOTIDE SEQUENCE</scope>
    <source>
        <strain evidence="3">PS1010</strain>
    </source>
</reference>
<accession>A0A9P1I9W5</accession>
<feature type="signal peptide" evidence="2">
    <location>
        <begin position="1"/>
        <end position="19"/>
    </location>
</feature>
<feature type="region of interest" description="Disordered" evidence="1">
    <location>
        <begin position="40"/>
        <end position="75"/>
    </location>
</feature>